<dbReference type="GO" id="GO:0140359">
    <property type="term" value="F:ABC-type transporter activity"/>
    <property type="evidence" value="ECO:0007669"/>
    <property type="project" value="InterPro"/>
</dbReference>
<evidence type="ECO:0000256" key="4">
    <source>
        <dbReference type="ARBA" id="ARBA00022989"/>
    </source>
</evidence>
<dbReference type="AlphaFoldDB" id="A0A1B0DQ69"/>
<keyword evidence="5" id="KW-0472">Membrane</keyword>
<accession>A0A1B0DQ69</accession>
<feature type="domain" description="ABC transporter family G" evidence="6">
    <location>
        <begin position="103"/>
        <end position="157"/>
    </location>
</feature>
<evidence type="ECO:0000256" key="1">
    <source>
        <dbReference type="ARBA" id="ARBA00004141"/>
    </source>
</evidence>
<keyword evidence="8" id="KW-1185">Reference proteome</keyword>
<dbReference type="Pfam" id="PF19055">
    <property type="entry name" value="ABC2_membrane_7"/>
    <property type="match status" value="1"/>
</dbReference>
<name>A0A1B0DQ69_PHLPP</name>
<dbReference type="VEuPathDB" id="VectorBase:PPAPM1_006016"/>
<protein>
    <recommendedName>
        <fullName evidence="6">ABC transporter family G domain-containing protein</fullName>
    </recommendedName>
</protein>
<keyword evidence="4" id="KW-1133">Transmembrane helix</keyword>
<evidence type="ECO:0000256" key="2">
    <source>
        <dbReference type="ARBA" id="ARBA00022448"/>
    </source>
</evidence>
<evidence type="ECO:0000313" key="7">
    <source>
        <dbReference type="EnsemblMetazoa" id="PPAI010659-PA"/>
    </source>
</evidence>
<dbReference type="InterPro" id="IPR043926">
    <property type="entry name" value="ABCG_dom"/>
</dbReference>
<evidence type="ECO:0000313" key="8">
    <source>
        <dbReference type="Proteomes" id="UP000092462"/>
    </source>
</evidence>
<evidence type="ECO:0000256" key="3">
    <source>
        <dbReference type="ARBA" id="ARBA00022692"/>
    </source>
</evidence>
<dbReference type="InterPro" id="IPR050352">
    <property type="entry name" value="ABCG_transporters"/>
</dbReference>
<dbReference type="PANTHER" id="PTHR48041">
    <property type="entry name" value="ABC TRANSPORTER G FAMILY MEMBER 28"/>
    <property type="match status" value="1"/>
</dbReference>
<dbReference type="VEuPathDB" id="VectorBase:PPAI010659"/>
<keyword evidence="3" id="KW-0812">Transmembrane</keyword>
<dbReference type="GO" id="GO:0005886">
    <property type="term" value="C:plasma membrane"/>
    <property type="evidence" value="ECO:0007669"/>
    <property type="project" value="TreeGrafter"/>
</dbReference>
<dbReference type="VEuPathDB" id="VectorBase:PPAPM1_003129"/>
<dbReference type="InterPro" id="IPR027417">
    <property type="entry name" value="P-loop_NTPase"/>
</dbReference>
<dbReference type="PANTHER" id="PTHR48041:SF118">
    <property type="entry name" value="ATP-BINDING CASSETTE TRANSPORTER (ABC TRANSPORTER) FAMILY G MEMBER 16"/>
    <property type="match status" value="1"/>
</dbReference>
<organism evidence="7 8">
    <name type="scientific">Phlebotomus papatasi</name>
    <name type="common">Sandfly</name>
    <dbReference type="NCBI Taxonomy" id="29031"/>
    <lineage>
        <taxon>Eukaryota</taxon>
        <taxon>Metazoa</taxon>
        <taxon>Ecdysozoa</taxon>
        <taxon>Arthropoda</taxon>
        <taxon>Hexapoda</taxon>
        <taxon>Insecta</taxon>
        <taxon>Pterygota</taxon>
        <taxon>Neoptera</taxon>
        <taxon>Endopterygota</taxon>
        <taxon>Diptera</taxon>
        <taxon>Nematocera</taxon>
        <taxon>Psychodoidea</taxon>
        <taxon>Psychodidae</taxon>
        <taxon>Phlebotomus</taxon>
        <taxon>Phlebotomus</taxon>
    </lineage>
</organism>
<evidence type="ECO:0000259" key="6">
    <source>
        <dbReference type="Pfam" id="PF19055"/>
    </source>
</evidence>
<dbReference type="EnsemblMetazoa" id="PPAI010659-RA">
    <property type="protein sequence ID" value="PPAI010659-PA"/>
    <property type="gene ID" value="PPAI010659"/>
</dbReference>
<sequence length="264" mass="30264">MRAFAAELNSSSNVKMEEVIVMNSVNDSDQLSISFHNLWFSVTTPERGGEKKRVSIGEELITNPPIMIFDEPTSGLDSVSTVQVVTHLKDLAHSGRTVICVIHQPSSYVLQLFDDVYLLSEGQCIYNGPVGDIVSTFEEAGFPCPQYYNRADFILEVANCNTMGIFILPATSMPMLIFCGFFIRYNELPWVMRPFTYVPFFRYLYEGSFQALYGFGREDLRCDKDYCYLNSIDKLLEEMDMTQNNYMWDIDPLEVMMLMLIVIH</sequence>
<proteinExistence type="predicted"/>
<dbReference type="EMBL" id="AJVK01008490">
    <property type="status" value="NOT_ANNOTATED_CDS"/>
    <property type="molecule type" value="Genomic_DNA"/>
</dbReference>
<dbReference type="Gene3D" id="3.40.50.300">
    <property type="entry name" value="P-loop containing nucleotide triphosphate hydrolases"/>
    <property type="match status" value="1"/>
</dbReference>
<dbReference type="Proteomes" id="UP000092462">
    <property type="component" value="Unassembled WGS sequence"/>
</dbReference>
<dbReference type="EMBL" id="AJVK01008492">
    <property type="status" value="NOT_ANNOTATED_CDS"/>
    <property type="molecule type" value="Genomic_DNA"/>
</dbReference>
<keyword evidence="2" id="KW-0813">Transport</keyword>
<reference evidence="7" key="1">
    <citation type="submission" date="2022-08" db="UniProtKB">
        <authorList>
            <consortium name="EnsemblMetazoa"/>
        </authorList>
    </citation>
    <scope>IDENTIFICATION</scope>
    <source>
        <strain evidence="7">Israel</strain>
    </source>
</reference>
<comment type="subcellular location">
    <subcellularLocation>
        <location evidence="1">Membrane</location>
        <topology evidence="1">Multi-pass membrane protein</topology>
    </subcellularLocation>
</comment>
<dbReference type="SUPFAM" id="SSF52540">
    <property type="entry name" value="P-loop containing nucleoside triphosphate hydrolases"/>
    <property type="match status" value="1"/>
</dbReference>
<dbReference type="EMBL" id="AJVK01008491">
    <property type="status" value="NOT_ANNOTATED_CDS"/>
    <property type="molecule type" value="Genomic_DNA"/>
</dbReference>
<evidence type="ECO:0000256" key="5">
    <source>
        <dbReference type="ARBA" id="ARBA00023136"/>
    </source>
</evidence>